<organism evidence="2 3">
    <name type="scientific">Lysobacter enzymogenes</name>
    <dbReference type="NCBI Taxonomy" id="69"/>
    <lineage>
        <taxon>Bacteria</taxon>
        <taxon>Pseudomonadati</taxon>
        <taxon>Pseudomonadota</taxon>
        <taxon>Gammaproteobacteria</taxon>
        <taxon>Lysobacterales</taxon>
        <taxon>Lysobacteraceae</taxon>
        <taxon>Lysobacter</taxon>
    </lineage>
</organism>
<dbReference type="KEGG" id="lem:LEN_3930"/>
<evidence type="ECO:0008006" key="4">
    <source>
        <dbReference type="Google" id="ProtNLM"/>
    </source>
</evidence>
<feature type="signal peptide" evidence="1">
    <location>
        <begin position="1"/>
        <end position="25"/>
    </location>
</feature>
<feature type="chain" id="PRO_5043885585" description="RHS repeat-associated core domain-containing protein" evidence="1">
    <location>
        <begin position="26"/>
        <end position="213"/>
    </location>
</feature>
<sequence length="213" mass="22378">MRSSKFVFAQLLTLSLLGFSQSALARFVQSDPIGLAGGASTYGYVDGNPVSNVDPFGLATAVVINGPTGGNPFGHTAIAVTGSGIYSYGNGTLLGSSLTNYLQREAPRRNTNVVVINTTPEQEAQMLAYLKGTTDNLPPWWFGKIPNPTDTCATRTNTALEAGGMSDPYTVGPSFPTDIAGQAEFWRQSLGGSTVALPKNSTVIPAILNQFNP</sequence>
<protein>
    <recommendedName>
        <fullName evidence="4">RHS repeat-associated core domain-containing protein</fullName>
    </recommendedName>
</protein>
<reference evidence="2 3" key="1">
    <citation type="journal article" date="2017" name="DNA Res.">
        <title>Complete genome sequence and expression profile of the commercial lytic enzyme producer Lysobacter enzymogenes M497-1.</title>
        <authorList>
            <person name="Takami H."/>
            <person name="Toyoda A."/>
            <person name="Uchiyama I."/>
            <person name="Itoh T."/>
            <person name="Takaki Y."/>
            <person name="Arai W."/>
            <person name="Nishi S."/>
            <person name="Kawai M."/>
            <person name="Shinya K."/>
            <person name="Ikeda H."/>
        </authorList>
    </citation>
    <scope>NUCLEOTIDE SEQUENCE [LARGE SCALE GENOMIC DNA]</scope>
    <source>
        <strain evidence="2 3">M497-1</strain>
    </source>
</reference>
<dbReference type="GeneID" id="83065727"/>
<keyword evidence="1" id="KW-0732">Signal</keyword>
<proteinExistence type="predicted"/>
<evidence type="ECO:0000313" key="3">
    <source>
        <dbReference type="Proteomes" id="UP000218824"/>
    </source>
</evidence>
<dbReference type="InterPro" id="IPR022385">
    <property type="entry name" value="Rhs_assc_core"/>
</dbReference>
<dbReference type="RefSeq" id="WP_096379903.1">
    <property type="nucleotide sequence ID" value="NZ_AP014940.1"/>
</dbReference>
<dbReference type="AlphaFoldDB" id="A0AAU9B3L3"/>
<gene>
    <name evidence="2" type="ORF">LEN_3930</name>
</gene>
<evidence type="ECO:0000256" key="1">
    <source>
        <dbReference type="SAM" id="SignalP"/>
    </source>
</evidence>
<accession>A0AAU9B3L3</accession>
<dbReference type="Proteomes" id="UP000218824">
    <property type="component" value="Chromosome"/>
</dbReference>
<dbReference type="Gene3D" id="2.180.10.10">
    <property type="entry name" value="RHS repeat-associated core"/>
    <property type="match status" value="1"/>
</dbReference>
<evidence type="ECO:0000313" key="2">
    <source>
        <dbReference type="EMBL" id="BAV99417.1"/>
    </source>
</evidence>
<dbReference type="NCBIfam" id="TIGR03696">
    <property type="entry name" value="Rhs_assc_core"/>
    <property type="match status" value="1"/>
</dbReference>
<name>A0AAU9B3L3_LYSEN</name>
<dbReference type="EMBL" id="AP014940">
    <property type="protein sequence ID" value="BAV99417.1"/>
    <property type="molecule type" value="Genomic_DNA"/>
</dbReference>